<keyword evidence="2" id="KW-0472">Membrane</keyword>
<evidence type="ECO:0000256" key="1">
    <source>
        <dbReference type="SAM" id="MobiDB-lite"/>
    </source>
</evidence>
<evidence type="ECO:0000256" key="3">
    <source>
        <dbReference type="SAM" id="SignalP"/>
    </source>
</evidence>
<dbReference type="InterPro" id="IPR022640">
    <property type="entry name" value="CYYR1"/>
</dbReference>
<dbReference type="Pfam" id="PF10873">
    <property type="entry name" value="CYYR1"/>
    <property type="match status" value="1"/>
</dbReference>
<feature type="signal peptide" evidence="3">
    <location>
        <begin position="1"/>
        <end position="19"/>
    </location>
</feature>
<keyword evidence="3" id="KW-0732">Signal</keyword>
<dbReference type="EnsemblMetazoa" id="G30501.2">
    <property type="protein sequence ID" value="G30501.2:cds"/>
    <property type="gene ID" value="G30501"/>
</dbReference>
<feature type="region of interest" description="Disordered" evidence="1">
    <location>
        <begin position="130"/>
        <end position="159"/>
    </location>
</feature>
<dbReference type="AlphaFoldDB" id="A0A8W8M456"/>
<reference evidence="4" key="1">
    <citation type="submission" date="2022-08" db="UniProtKB">
        <authorList>
            <consortium name="EnsemblMetazoa"/>
        </authorList>
    </citation>
    <scope>IDENTIFICATION</scope>
    <source>
        <strain evidence="4">05x7-T-G4-1.051#20</strain>
    </source>
</reference>
<evidence type="ECO:0008006" key="6">
    <source>
        <dbReference type="Google" id="ProtNLM"/>
    </source>
</evidence>
<feature type="chain" id="PRO_5036485460" description="Cysteine and tyrosine-rich protein 1" evidence="3">
    <location>
        <begin position="20"/>
        <end position="159"/>
    </location>
</feature>
<sequence length="159" mass="17009">METAFIIAVIFYSLSLTEANYCYYSYYYSNYYCSNGSNEALDSRSIAGIVVGCVIAMAAIVIMVIFCKKKEKGTRVVEIRSNGNTQIHTITSMHPAPGPPGGFPGMARPPGYATTNPAYPPVGPSMFPPPPRYPAHQYGGPPGIISGPHPATFPPPVSS</sequence>
<organism evidence="4 5">
    <name type="scientific">Magallana gigas</name>
    <name type="common">Pacific oyster</name>
    <name type="synonym">Crassostrea gigas</name>
    <dbReference type="NCBI Taxonomy" id="29159"/>
    <lineage>
        <taxon>Eukaryota</taxon>
        <taxon>Metazoa</taxon>
        <taxon>Spiralia</taxon>
        <taxon>Lophotrochozoa</taxon>
        <taxon>Mollusca</taxon>
        <taxon>Bivalvia</taxon>
        <taxon>Autobranchia</taxon>
        <taxon>Pteriomorphia</taxon>
        <taxon>Ostreida</taxon>
        <taxon>Ostreoidea</taxon>
        <taxon>Ostreidae</taxon>
        <taxon>Magallana</taxon>
    </lineage>
</organism>
<keyword evidence="5" id="KW-1185">Reference proteome</keyword>
<accession>A0A8W8M456</accession>
<proteinExistence type="predicted"/>
<dbReference type="OMA" id="YYSNYYC"/>
<name>A0A8W8M456_MAGGI</name>
<evidence type="ECO:0000256" key="2">
    <source>
        <dbReference type="SAM" id="Phobius"/>
    </source>
</evidence>
<evidence type="ECO:0000313" key="5">
    <source>
        <dbReference type="Proteomes" id="UP000005408"/>
    </source>
</evidence>
<dbReference type="Proteomes" id="UP000005408">
    <property type="component" value="Unassembled WGS sequence"/>
</dbReference>
<evidence type="ECO:0000313" key="4">
    <source>
        <dbReference type="EnsemblMetazoa" id="G30501.2:cds"/>
    </source>
</evidence>
<keyword evidence="2" id="KW-1133">Transmembrane helix</keyword>
<protein>
    <recommendedName>
        <fullName evidence="6">Cysteine and tyrosine-rich protein 1</fullName>
    </recommendedName>
</protein>
<feature type="transmembrane region" description="Helical" evidence="2">
    <location>
        <begin position="43"/>
        <end position="66"/>
    </location>
</feature>
<keyword evidence="2" id="KW-0812">Transmembrane</keyword>